<reference evidence="4" key="2">
    <citation type="submission" date="2018-06" db="EMBL/GenBank/DDBJ databases">
        <authorList>
            <consortium name="Pathogen Informatics"/>
            <person name="Doyle S."/>
        </authorList>
    </citation>
    <scope>NUCLEOTIDE SEQUENCE [LARGE SCALE GENOMIC DNA]</scope>
    <source>
        <strain evidence="4">NCTC12218</strain>
    </source>
</reference>
<dbReference type="PROSITE" id="PS51186">
    <property type="entry name" value="GNAT"/>
    <property type="match status" value="1"/>
</dbReference>
<dbReference type="SUPFAM" id="SSF55729">
    <property type="entry name" value="Acyl-CoA N-acyltransferases (Nat)"/>
    <property type="match status" value="1"/>
</dbReference>
<protein>
    <submittedName>
        <fullName evidence="3">GNAT family N-acetyltransferase</fullName>
    </submittedName>
    <submittedName>
        <fullName evidence="4">GNAT family acetyltransferase</fullName>
    </submittedName>
</protein>
<dbReference type="InterPro" id="IPR040549">
    <property type="entry name" value="DUF5613"/>
</dbReference>
<dbReference type="Pfam" id="PF18467">
    <property type="entry name" value="DUF5613"/>
    <property type="match status" value="1"/>
</dbReference>
<evidence type="ECO:0000313" key="2">
    <source>
        <dbReference type="EMBL" id="CAD7359029.1"/>
    </source>
</evidence>
<organism evidence="4">
    <name type="scientific">Staphylococcus schleiferi</name>
    <dbReference type="NCBI Taxonomy" id="1295"/>
    <lineage>
        <taxon>Bacteria</taxon>
        <taxon>Bacillati</taxon>
        <taxon>Bacillota</taxon>
        <taxon>Bacilli</taxon>
        <taxon>Bacillales</taxon>
        <taxon>Staphylococcaceae</taxon>
        <taxon>Staphylococcus</taxon>
    </lineage>
</organism>
<name>A0A7Z7QN92_STASC</name>
<dbReference type="Gene3D" id="3.40.630.30">
    <property type="match status" value="1"/>
</dbReference>
<dbReference type="EMBL" id="LR962863">
    <property type="protein sequence ID" value="CAD7359029.1"/>
    <property type="molecule type" value="Genomic_DNA"/>
</dbReference>
<reference evidence="3 6" key="1">
    <citation type="submission" date="2018-01" db="EMBL/GenBank/DDBJ databases">
        <title>Complete genome sequence of Staphylococcus Scheliferi isolated from human.</title>
        <authorList>
            <person name="Abouelkhair M.A."/>
            <person name="Bemis D.A."/>
            <person name="Kania S.A."/>
        </authorList>
    </citation>
    <scope>NUCLEOTIDE SEQUENCE [LARGE SCALE GENOMIC DNA]</scope>
    <source>
        <strain evidence="3 6">ATCC 43808</strain>
    </source>
</reference>
<dbReference type="Proteomes" id="UP000264146">
    <property type="component" value="Chromosome"/>
</dbReference>
<reference evidence="2 5" key="3">
    <citation type="submission" date="2020-11" db="EMBL/GenBank/DDBJ databases">
        <authorList>
            <consortium name="Pathogen Informatics"/>
        </authorList>
    </citation>
    <scope>NUCLEOTIDE SEQUENCE [LARGE SCALE GENOMIC DNA]</scope>
    <source>
        <strain evidence="2 5">NCTC12218</strain>
    </source>
</reference>
<evidence type="ECO:0000313" key="6">
    <source>
        <dbReference type="Proteomes" id="UP000572988"/>
    </source>
</evidence>
<accession>A0A7Z7QN92</accession>
<dbReference type="Pfam" id="PF13508">
    <property type="entry name" value="Acetyltransf_7"/>
    <property type="match status" value="1"/>
</dbReference>
<keyword evidence="6" id="KW-1185">Reference proteome</keyword>
<dbReference type="AlphaFoldDB" id="A0A7Z7QN92"/>
<dbReference type="EMBL" id="UHEF01000001">
    <property type="protein sequence ID" value="SUM87409.1"/>
    <property type="molecule type" value="Genomic_DNA"/>
</dbReference>
<dbReference type="EMBL" id="POVK01000026">
    <property type="protein sequence ID" value="NHA34493.1"/>
    <property type="molecule type" value="Genomic_DNA"/>
</dbReference>
<dbReference type="GO" id="GO:0016747">
    <property type="term" value="F:acyltransferase activity, transferring groups other than amino-acyl groups"/>
    <property type="evidence" value="ECO:0007669"/>
    <property type="project" value="InterPro"/>
</dbReference>
<dbReference type="Proteomes" id="UP000572988">
    <property type="component" value="Unassembled WGS sequence"/>
</dbReference>
<dbReference type="InterPro" id="IPR000182">
    <property type="entry name" value="GNAT_dom"/>
</dbReference>
<keyword evidence="4" id="KW-0808">Transferase</keyword>
<proteinExistence type="predicted"/>
<evidence type="ECO:0000313" key="3">
    <source>
        <dbReference type="EMBL" id="NHA34493.1"/>
    </source>
</evidence>
<dbReference type="CDD" id="cd04301">
    <property type="entry name" value="NAT_SF"/>
    <property type="match status" value="1"/>
</dbReference>
<feature type="domain" description="N-acetyltransferase" evidence="1">
    <location>
        <begin position="114"/>
        <end position="254"/>
    </location>
</feature>
<evidence type="ECO:0000313" key="4">
    <source>
        <dbReference type="EMBL" id="SUM87409.1"/>
    </source>
</evidence>
<sequence>MEIQMNSIYTEGEIVESNERYTIYAKPSRPLAYDANKWIYHQMPDPLTLKADMLQQQVMHQNIGAAHLQFEFPENVKPKPSMMQFLRAQGFQLGCLELYVIEANMLRQLKGKPIRMTRVTTNHVEDFLQVASPLNLPYGEDYDAEFRDAVRKHIELGERPLNYYVAYLDDQPVGILNLIEKEGTVEIDGFAVAEQYRGQGIGSSMQAKVGEIAGKRPVILVADAEDTAKEMYIKQGYTYVSFQYSALKEHIDAHPSGSADLHI</sequence>
<evidence type="ECO:0000313" key="5">
    <source>
        <dbReference type="Proteomes" id="UP000264146"/>
    </source>
</evidence>
<evidence type="ECO:0000259" key="1">
    <source>
        <dbReference type="PROSITE" id="PS51186"/>
    </source>
</evidence>
<dbReference type="InterPro" id="IPR016181">
    <property type="entry name" value="Acyl_CoA_acyltransferase"/>
</dbReference>
<gene>
    <name evidence="3" type="ORF">C1O36_08215</name>
    <name evidence="4" type="ORF">NCTC12218_00617</name>
</gene>